<name>A0A6J6SGZ4_9ZZZZ</name>
<feature type="compositionally biased region" description="Low complexity" evidence="1">
    <location>
        <begin position="130"/>
        <end position="147"/>
    </location>
</feature>
<evidence type="ECO:0000256" key="2">
    <source>
        <dbReference type="SAM" id="Phobius"/>
    </source>
</evidence>
<dbReference type="AlphaFoldDB" id="A0A6J6SGZ4"/>
<feature type="transmembrane region" description="Helical" evidence="2">
    <location>
        <begin position="107"/>
        <end position="125"/>
    </location>
</feature>
<sequence length="215" mass="23379">MAAGFLAAICSAVMVCGTISEYTLCSRTRRAMSCAYCAPKSTTRTVRRGVTSLIVVALSGTLKADPSYKKLIVLLVQNRCVFRHDNAPESPFRGSGWHDKGVNIRRILSIALLAISLALGGGLVSSSSALATTPPADTQQDTQPPTTENDFMNLGRDLTTCISSSPLPDCGREPTSSSDRGGWQQLLLFLIMFLGMIFIFWRVFLSIRARDRNLN</sequence>
<evidence type="ECO:0000313" key="3">
    <source>
        <dbReference type="EMBL" id="CAB4733559.1"/>
    </source>
</evidence>
<feature type="transmembrane region" description="Helical" evidence="2">
    <location>
        <begin position="6"/>
        <end position="24"/>
    </location>
</feature>
<gene>
    <name evidence="3" type="ORF">UFOPK2658_01839</name>
</gene>
<protein>
    <submittedName>
        <fullName evidence="3">Unannotated protein</fullName>
    </submittedName>
</protein>
<keyword evidence="2" id="KW-1133">Transmembrane helix</keyword>
<proteinExistence type="predicted"/>
<dbReference type="EMBL" id="CAEZYH010000132">
    <property type="protein sequence ID" value="CAB4733559.1"/>
    <property type="molecule type" value="Genomic_DNA"/>
</dbReference>
<keyword evidence="2" id="KW-0812">Transmembrane</keyword>
<organism evidence="3">
    <name type="scientific">freshwater metagenome</name>
    <dbReference type="NCBI Taxonomy" id="449393"/>
    <lineage>
        <taxon>unclassified sequences</taxon>
        <taxon>metagenomes</taxon>
        <taxon>ecological metagenomes</taxon>
    </lineage>
</organism>
<evidence type="ECO:0000256" key="1">
    <source>
        <dbReference type="SAM" id="MobiDB-lite"/>
    </source>
</evidence>
<feature type="region of interest" description="Disordered" evidence="1">
    <location>
        <begin position="130"/>
        <end position="150"/>
    </location>
</feature>
<accession>A0A6J6SGZ4</accession>
<feature type="transmembrane region" description="Helical" evidence="2">
    <location>
        <begin position="186"/>
        <end position="205"/>
    </location>
</feature>
<keyword evidence="2" id="KW-0472">Membrane</keyword>
<reference evidence="3" key="1">
    <citation type="submission" date="2020-05" db="EMBL/GenBank/DDBJ databases">
        <authorList>
            <person name="Chiriac C."/>
            <person name="Salcher M."/>
            <person name="Ghai R."/>
            <person name="Kavagutti S V."/>
        </authorList>
    </citation>
    <scope>NUCLEOTIDE SEQUENCE</scope>
</reference>